<evidence type="ECO:0000313" key="1">
    <source>
        <dbReference type="EMBL" id="NLF53433.1"/>
    </source>
</evidence>
<organism evidence="1 2">
    <name type="scientific">Thauera phenolivorans</name>
    <dbReference type="NCBI Taxonomy" id="1792543"/>
    <lineage>
        <taxon>Bacteria</taxon>
        <taxon>Pseudomonadati</taxon>
        <taxon>Pseudomonadota</taxon>
        <taxon>Betaproteobacteria</taxon>
        <taxon>Rhodocyclales</taxon>
        <taxon>Zoogloeaceae</taxon>
        <taxon>Thauera</taxon>
    </lineage>
</organism>
<comment type="caution">
    <text evidence="1">The sequence shown here is derived from an EMBL/GenBank/DDBJ whole genome shotgun (WGS) entry which is preliminary data.</text>
</comment>
<accession>A0A7X7LUJ8</accession>
<dbReference type="Gene3D" id="1.25.40.10">
    <property type="entry name" value="Tetratricopeptide repeat domain"/>
    <property type="match status" value="1"/>
</dbReference>
<reference evidence="1 2" key="1">
    <citation type="journal article" date="2020" name="Biotechnol. Biofuels">
        <title>New insights from the biogas microbiome by comprehensive genome-resolved metagenomics of nearly 1600 species originating from multiple anaerobic digesters.</title>
        <authorList>
            <person name="Campanaro S."/>
            <person name="Treu L."/>
            <person name="Rodriguez-R L.M."/>
            <person name="Kovalovszki A."/>
            <person name="Ziels R.M."/>
            <person name="Maus I."/>
            <person name="Zhu X."/>
            <person name="Kougias P.G."/>
            <person name="Basile A."/>
            <person name="Luo G."/>
            <person name="Schluter A."/>
            <person name="Konstantinidis K.T."/>
            <person name="Angelidaki I."/>
        </authorList>
    </citation>
    <scope>NUCLEOTIDE SEQUENCE [LARGE SCALE GENOMIC DNA]</scope>
    <source>
        <strain evidence="1">AS06rmzACSIP_256</strain>
    </source>
</reference>
<protein>
    <submittedName>
        <fullName evidence="1">Sel1 repeat family protein</fullName>
    </submittedName>
</protein>
<dbReference type="Proteomes" id="UP000536534">
    <property type="component" value="Unassembled WGS sequence"/>
</dbReference>
<sequence length="183" mass="19310">MDYISLNTAISITGLSKRTLWRRIAEGVLRTDPTVEPGERTRVAVEDVAPLARLALTPALRELAIAADVGLAEAQCDLGLTFLAEGLDAEGAAWLALAANQAHLDAMHWLGRCLIAGRGVAADEKGGVDWIARAANYGHVSARAMVQYLYDPARPALGPAELEAALDAIERRVVFEALGAAGG</sequence>
<dbReference type="SUPFAM" id="SSF81901">
    <property type="entry name" value="HCP-like"/>
    <property type="match status" value="1"/>
</dbReference>
<proteinExistence type="predicted"/>
<dbReference type="AlphaFoldDB" id="A0A7X7LUJ8"/>
<dbReference type="InterPro" id="IPR011990">
    <property type="entry name" value="TPR-like_helical_dom_sf"/>
</dbReference>
<gene>
    <name evidence="1" type="ORF">GX576_03350</name>
</gene>
<dbReference type="EMBL" id="JAAYYV010000089">
    <property type="protein sequence ID" value="NLF53433.1"/>
    <property type="molecule type" value="Genomic_DNA"/>
</dbReference>
<evidence type="ECO:0000313" key="2">
    <source>
        <dbReference type="Proteomes" id="UP000536534"/>
    </source>
</evidence>
<name>A0A7X7LUJ8_9RHOO</name>